<accession>A0AAV8T990</accession>
<gene>
    <name evidence="1" type="ORF">K2173_002260</name>
</gene>
<keyword evidence="2" id="KW-1185">Reference proteome</keyword>
<proteinExistence type="predicted"/>
<comment type="caution">
    <text evidence="1">The sequence shown here is derived from an EMBL/GenBank/DDBJ whole genome shotgun (WGS) entry which is preliminary data.</text>
</comment>
<evidence type="ECO:0000313" key="2">
    <source>
        <dbReference type="Proteomes" id="UP001159364"/>
    </source>
</evidence>
<name>A0AAV8T990_9ROSI</name>
<dbReference type="Proteomes" id="UP001159364">
    <property type="component" value="Linkage Group LG05"/>
</dbReference>
<sequence length="61" mass="6747">MGPVATCDVKKYGMRTTHSAKRPAVSFLFLEQQPLTSLSSTNVAVLLLEELLYLGNLHVKE</sequence>
<organism evidence="1 2">
    <name type="scientific">Erythroxylum novogranatense</name>
    <dbReference type="NCBI Taxonomy" id="1862640"/>
    <lineage>
        <taxon>Eukaryota</taxon>
        <taxon>Viridiplantae</taxon>
        <taxon>Streptophyta</taxon>
        <taxon>Embryophyta</taxon>
        <taxon>Tracheophyta</taxon>
        <taxon>Spermatophyta</taxon>
        <taxon>Magnoliopsida</taxon>
        <taxon>eudicotyledons</taxon>
        <taxon>Gunneridae</taxon>
        <taxon>Pentapetalae</taxon>
        <taxon>rosids</taxon>
        <taxon>fabids</taxon>
        <taxon>Malpighiales</taxon>
        <taxon>Erythroxylaceae</taxon>
        <taxon>Erythroxylum</taxon>
    </lineage>
</organism>
<reference evidence="1 2" key="1">
    <citation type="submission" date="2021-09" db="EMBL/GenBank/DDBJ databases">
        <title>Genomic insights and catalytic innovation underlie evolution of tropane alkaloids biosynthesis.</title>
        <authorList>
            <person name="Wang Y.-J."/>
            <person name="Tian T."/>
            <person name="Huang J.-P."/>
            <person name="Huang S.-X."/>
        </authorList>
    </citation>
    <scope>NUCLEOTIDE SEQUENCE [LARGE SCALE GENOMIC DNA]</scope>
    <source>
        <strain evidence="1">KIB-2018</strain>
        <tissue evidence="1">Leaf</tissue>
    </source>
</reference>
<dbReference type="EMBL" id="JAIWQS010000005">
    <property type="protein sequence ID" value="KAJ8763377.1"/>
    <property type="molecule type" value="Genomic_DNA"/>
</dbReference>
<dbReference type="AlphaFoldDB" id="A0AAV8T990"/>
<protein>
    <submittedName>
        <fullName evidence="1">Uncharacterized protein</fullName>
    </submittedName>
</protein>
<evidence type="ECO:0000313" key="1">
    <source>
        <dbReference type="EMBL" id="KAJ8763377.1"/>
    </source>
</evidence>